<comment type="caution">
    <text evidence="2">The sequence shown here is derived from an EMBL/GenBank/DDBJ whole genome shotgun (WGS) entry which is preliminary data.</text>
</comment>
<evidence type="ECO:0000313" key="2">
    <source>
        <dbReference type="EMBL" id="TRX42133.1"/>
    </source>
</evidence>
<keyword evidence="1" id="KW-0472">Membrane</keyword>
<dbReference type="EMBL" id="VJZT01000002">
    <property type="protein sequence ID" value="TRX42133.1"/>
    <property type="molecule type" value="Genomic_DNA"/>
</dbReference>
<organism evidence="2 3">
    <name type="scientific">Flavobacterium restrictum</name>
    <dbReference type="NCBI Taxonomy" id="2594428"/>
    <lineage>
        <taxon>Bacteria</taxon>
        <taxon>Pseudomonadati</taxon>
        <taxon>Bacteroidota</taxon>
        <taxon>Flavobacteriia</taxon>
        <taxon>Flavobacteriales</taxon>
        <taxon>Flavobacteriaceae</taxon>
        <taxon>Flavobacterium</taxon>
    </lineage>
</organism>
<proteinExistence type="predicted"/>
<name>A0A553EBH6_9FLAO</name>
<keyword evidence="3" id="KW-1185">Reference proteome</keyword>
<keyword evidence="1" id="KW-0812">Transmembrane</keyword>
<feature type="transmembrane region" description="Helical" evidence="1">
    <location>
        <begin position="50"/>
        <end position="70"/>
    </location>
</feature>
<gene>
    <name evidence="2" type="ORF">FNW21_02360</name>
</gene>
<sequence>MGTLFMSDINTQKFSAILSNRLDKGFKIVEQNDKLPFIVLQREGKKIDHYSHFLMSCATLGIWSLAWIYLSQVSTKTKKILVAIDEDGVPFEEDCYMEKV</sequence>
<protein>
    <submittedName>
        <fullName evidence="2">Uncharacterized protein</fullName>
    </submittedName>
</protein>
<evidence type="ECO:0000256" key="1">
    <source>
        <dbReference type="SAM" id="Phobius"/>
    </source>
</evidence>
<dbReference type="Proteomes" id="UP000316371">
    <property type="component" value="Unassembled WGS sequence"/>
</dbReference>
<reference evidence="2 3" key="1">
    <citation type="submission" date="2019-07" db="EMBL/GenBank/DDBJ databases">
        <title>Novel species of Flavobacterium.</title>
        <authorList>
            <person name="Liu Q."/>
            <person name="Xin Y.-H."/>
        </authorList>
    </citation>
    <scope>NUCLEOTIDE SEQUENCE [LARGE SCALE GENOMIC DNA]</scope>
    <source>
        <strain evidence="2 3">LB1R34</strain>
    </source>
</reference>
<accession>A0A553EBH6</accession>
<dbReference type="OrthoDB" id="1361771at2"/>
<dbReference type="AlphaFoldDB" id="A0A553EBH6"/>
<dbReference type="RefSeq" id="WP_144255143.1">
    <property type="nucleotide sequence ID" value="NZ_VJZT01000002.1"/>
</dbReference>
<evidence type="ECO:0000313" key="3">
    <source>
        <dbReference type="Proteomes" id="UP000316371"/>
    </source>
</evidence>
<keyword evidence="1" id="KW-1133">Transmembrane helix</keyword>